<dbReference type="EMBL" id="BSOO01000004">
    <property type="protein sequence ID" value="GLR46923.1"/>
    <property type="molecule type" value="Genomic_DNA"/>
</dbReference>
<organism evidence="1 2">
    <name type="scientific">Sphingomonas astaxanthinifaciens DSM 22298</name>
    <dbReference type="NCBI Taxonomy" id="1123267"/>
    <lineage>
        <taxon>Bacteria</taxon>
        <taxon>Pseudomonadati</taxon>
        <taxon>Pseudomonadota</taxon>
        <taxon>Alphaproteobacteria</taxon>
        <taxon>Sphingomonadales</taxon>
        <taxon>Sphingomonadaceae</taxon>
        <taxon>Sphingomonas</taxon>
    </lineage>
</organism>
<name>A0ABQ5Z7T7_9SPHN</name>
<sequence length="60" mass="6747">MRDELFDRDFQGGREALNEGIDRLIARIGAFVRATGEAQVRAEWSAPWARSGRRNRSGVA</sequence>
<gene>
    <name evidence="1" type="ORF">GCM10007925_06340</name>
</gene>
<evidence type="ECO:0000313" key="1">
    <source>
        <dbReference type="EMBL" id="GLR46923.1"/>
    </source>
</evidence>
<reference evidence="2" key="1">
    <citation type="journal article" date="2019" name="Int. J. Syst. Evol. Microbiol.">
        <title>The Global Catalogue of Microorganisms (GCM) 10K type strain sequencing project: providing services to taxonomists for standard genome sequencing and annotation.</title>
        <authorList>
            <consortium name="The Broad Institute Genomics Platform"/>
            <consortium name="The Broad Institute Genome Sequencing Center for Infectious Disease"/>
            <person name="Wu L."/>
            <person name="Ma J."/>
        </authorList>
    </citation>
    <scope>NUCLEOTIDE SEQUENCE [LARGE SCALE GENOMIC DNA]</scope>
    <source>
        <strain evidence="2">NBRC 102146</strain>
    </source>
</reference>
<dbReference type="RefSeq" id="WP_029942112.1">
    <property type="nucleotide sequence ID" value="NZ_BSOO01000004.1"/>
</dbReference>
<protein>
    <submittedName>
        <fullName evidence="1">Uncharacterized protein</fullName>
    </submittedName>
</protein>
<keyword evidence="2" id="KW-1185">Reference proteome</keyword>
<proteinExistence type="predicted"/>
<accession>A0ABQ5Z7T7</accession>
<dbReference type="Proteomes" id="UP001156703">
    <property type="component" value="Unassembled WGS sequence"/>
</dbReference>
<comment type="caution">
    <text evidence="1">The sequence shown here is derived from an EMBL/GenBank/DDBJ whole genome shotgun (WGS) entry which is preliminary data.</text>
</comment>
<evidence type="ECO:0000313" key="2">
    <source>
        <dbReference type="Proteomes" id="UP001156703"/>
    </source>
</evidence>